<geneLocation type="mitochondrion" evidence="10"/>
<feature type="transmembrane region" description="Helical" evidence="9">
    <location>
        <begin position="213"/>
        <end position="233"/>
    </location>
</feature>
<comment type="catalytic activity">
    <reaction evidence="8">
        <text>a ubiquinone + NADH + 5 H(+)(in) = a ubiquinol + NAD(+) + 4 H(+)(out)</text>
        <dbReference type="Rhea" id="RHEA:29091"/>
        <dbReference type="Rhea" id="RHEA-COMP:9565"/>
        <dbReference type="Rhea" id="RHEA-COMP:9566"/>
        <dbReference type="ChEBI" id="CHEBI:15378"/>
        <dbReference type="ChEBI" id="CHEBI:16389"/>
        <dbReference type="ChEBI" id="CHEBI:17976"/>
        <dbReference type="ChEBI" id="CHEBI:57540"/>
        <dbReference type="ChEBI" id="CHEBI:57945"/>
        <dbReference type="EC" id="7.1.1.2"/>
    </reaction>
</comment>
<keyword evidence="8" id="KW-0830">Ubiquinone</keyword>
<dbReference type="EMBL" id="KY825224">
    <property type="protein sequence ID" value="ARS00901.1"/>
    <property type="molecule type" value="Genomic_DNA"/>
</dbReference>
<feature type="transmembrane region" description="Helical" evidence="9">
    <location>
        <begin position="245"/>
        <end position="261"/>
    </location>
</feature>
<dbReference type="GO" id="GO:0003954">
    <property type="term" value="F:NADH dehydrogenase activity"/>
    <property type="evidence" value="ECO:0007669"/>
    <property type="project" value="TreeGrafter"/>
</dbReference>
<evidence type="ECO:0000313" key="10">
    <source>
        <dbReference type="EMBL" id="ARS00901.1"/>
    </source>
</evidence>
<protein>
    <recommendedName>
        <fullName evidence="3 8">NADH-ubiquinone oxidoreductase chain 1</fullName>
        <ecNumber evidence="8">7.1.1.2</ecNumber>
    </recommendedName>
</protein>
<proteinExistence type="inferred from homology"/>
<organism evidence="10">
    <name type="scientific">Isodiametra pulchra</name>
    <name type="common">Acoelomorph flatworm</name>
    <name type="synonym">Convoluta pulchra</name>
    <dbReference type="NCBI Taxonomy" id="504439"/>
    <lineage>
        <taxon>Eukaryota</taxon>
        <taxon>Metazoa</taxon>
        <taxon>Xenacoelomorpha</taxon>
        <taxon>Acoelomorpha</taxon>
        <taxon>Acoela</taxon>
        <taxon>Isodiametridae</taxon>
        <taxon>Isodiametra</taxon>
    </lineage>
</organism>
<feature type="transmembrane region" description="Helical" evidence="9">
    <location>
        <begin position="268"/>
        <end position="293"/>
    </location>
</feature>
<accession>A0A1X9WD97</accession>
<evidence type="ECO:0000256" key="3">
    <source>
        <dbReference type="ARBA" id="ARBA00021009"/>
    </source>
</evidence>
<name>A0A1X9WD97_ISOPU</name>
<keyword evidence="6 9" id="KW-0472">Membrane</keyword>
<evidence type="ECO:0000256" key="1">
    <source>
        <dbReference type="ARBA" id="ARBA00004141"/>
    </source>
</evidence>
<dbReference type="InterPro" id="IPR001694">
    <property type="entry name" value="NADH_UbQ_OxRdtase_su1/FPO"/>
</dbReference>
<keyword evidence="4 7" id="KW-0812">Transmembrane</keyword>
<dbReference type="PROSITE" id="PS00667">
    <property type="entry name" value="COMPLEX1_ND1_1"/>
    <property type="match status" value="1"/>
</dbReference>
<feature type="transmembrane region" description="Helical" evidence="9">
    <location>
        <begin position="67"/>
        <end position="86"/>
    </location>
</feature>
<comment type="subcellular location">
    <subcellularLocation>
        <location evidence="1">Membrane</location>
        <topology evidence="1">Multi-pass membrane protein</topology>
    </subcellularLocation>
    <subcellularLocation>
        <location evidence="7">Mitochondrion inner membrane</location>
        <topology evidence="7">Multi-pass membrane protein</topology>
    </subcellularLocation>
</comment>
<keyword evidence="8 10" id="KW-0496">Mitochondrion</keyword>
<feature type="transmembrane region" description="Helical" evidence="9">
    <location>
        <begin position="98"/>
        <end position="119"/>
    </location>
</feature>
<evidence type="ECO:0000256" key="5">
    <source>
        <dbReference type="ARBA" id="ARBA00022989"/>
    </source>
</evidence>
<evidence type="ECO:0000256" key="9">
    <source>
        <dbReference type="SAM" id="Phobius"/>
    </source>
</evidence>
<dbReference type="GO" id="GO:0009060">
    <property type="term" value="P:aerobic respiration"/>
    <property type="evidence" value="ECO:0007669"/>
    <property type="project" value="TreeGrafter"/>
</dbReference>
<feature type="transmembrane region" description="Helical" evidence="9">
    <location>
        <begin position="140"/>
        <end position="161"/>
    </location>
</feature>
<comment type="similarity">
    <text evidence="2 7">Belongs to the complex I subunit 1 family.</text>
</comment>
<evidence type="ECO:0000256" key="4">
    <source>
        <dbReference type="ARBA" id="ARBA00022692"/>
    </source>
</evidence>
<reference evidence="10" key="1">
    <citation type="journal article" date="2017" name="Sci. Rep.">
        <title>The mitochondrial genomes of the acoelomorph worms Paratomella rubra, Isodiametra pulchra and Archaphanostoma ylvae.</title>
        <authorList>
            <person name="Robertson H.E."/>
            <person name="Lapraz F."/>
            <person name="Egger B."/>
            <person name="Telford M.J."/>
            <person name="Schiffer P.H."/>
        </authorList>
    </citation>
    <scope>NUCLEOTIDE SEQUENCE</scope>
</reference>
<dbReference type="InterPro" id="IPR018086">
    <property type="entry name" value="NADH_UbQ_OxRdtase_su1_CS"/>
</dbReference>
<keyword evidence="5 9" id="KW-1133">Transmembrane helix</keyword>
<dbReference type="GO" id="GO:0008137">
    <property type="term" value="F:NADH dehydrogenase (ubiquinone) activity"/>
    <property type="evidence" value="ECO:0007669"/>
    <property type="project" value="UniProtKB-EC"/>
</dbReference>
<evidence type="ECO:0000256" key="6">
    <source>
        <dbReference type="ARBA" id="ARBA00023136"/>
    </source>
</evidence>
<gene>
    <name evidence="10" type="primary">nad1</name>
</gene>
<dbReference type="EC" id="7.1.1.2" evidence="8"/>
<dbReference type="AlphaFoldDB" id="A0A1X9WD97"/>
<dbReference type="PANTHER" id="PTHR11432">
    <property type="entry name" value="NADH DEHYDROGENASE SUBUNIT 1"/>
    <property type="match status" value="1"/>
</dbReference>
<evidence type="ECO:0000256" key="8">
    <source>
        <dbReference type="RuleBase" id="RU000473"/>
    </source>
</evidence>
<dbReference type="GO" id="GO:0005743">
    <property type="term" value="C:mitochondrial inner membrane"/>
    <property type="evidence" value="ECO:0007669"/>
    <property type="project" value="UniProtKB-SubCell"/>
</dbReference>
<sequence length="294" mass="33180">MIKSLLLFLGILLSVAFLTLVERKMLSYMQLRKGPNLVGVLGVMQPIGDGVKLLLKQTVNTIFSSMNLFSIPCLFFFFSLVIWLPVVGPQGLFFSQSFLFFLFLSSLSALLIFLTGWGGGSTFSFLGGVRASAQMISYEVILSFFFCLPMLGFFNLAFSFLSEDMSPVLQTSWMFLLPAVSALFIAILAETNRAPFDLTEGESELVSGFNTEFSAGLFVLLFLGEYSFIIFFANLASCSLFNSPSWWWVVLLGIVWIRACFPRKRYDLLMFLMWVVLFPWACNVLFFLVGLMYM</sequence>
<evidence type="ECO:0000256" key="2">
    <source>
        <dbReference type="ARBA" id="ARBA00010535"/>
    </source>
</evidence>
<evidence type="ECO:0000256" key="7">
    <source>
        <dbReference type="RuleBase" id="RU000471"/>
    </source>
</evidence>
<dbReference type="Pfam" id="PF00146">
    <property type="entry name" value="NADHdh"/>
    <property type="match status" value="1"/>
</dbReference>
<dbReference type="PROSITE" id="PS00668">
    <property type="entry name" value="COMPLEX1_ND1_2"/>
    <property type="match status" value="1"/>
</dbReference>
<dbReference type="PANTHER" id="PTHR11432:SF3">
    <property type="entry name" value="NADH-UBIQUINONE OXIDOREDUCTASE CHAIN 1"/>
    <property type="match status" value="1"/>
</dbReference>
<feature type="transmembrane region" description="Helical" evidence="9">
    <location>
        <begin position="173"/>
        <end position="192"/>
    </location>
</feature>
<keyword evidence="7" id="KW-0520">NAD</keyword>